<proteinExistence type="predicted"/>
<protein>
    <recommendedName>
        <fullName evidence="2">Type II toxin-antitoxin system VapB family antitoxin</fullName>
    </recommendedName>
</protein>
<dbReference type="InterPro" id="IPR019239">
    <property type="entry name" value="VapB_antitoxin"/>
</dbReference>
<organism evidence="1">
    <name type="scientific">Paraconexibacter sp. AEG42_29</name>
    <dbReference type="NCBI Taxonomy" id="2997339"/>
    <lineage>
        <taxon>Bacteria</taxon>
        <taxon>Bacillati</taxon>
        <taxon>Actinomycetota</taxon>
        <taxon>Thermoleophilia</taxon>
        <taxon>Solirubrobacterales</taxon>
        <taxon>Paraconexibacteraceae</taxon>
        <taxon>Paraconexibacter</taxon>
    </lineage>
</organism>
<reference evidence="1" key="1">
    <citation type="submission" date="2022-12" db="EMBL/GenBank/DDBJ databases">
        <title>Paraconexibacter alkalitolerans sp. nov. and Baekduia alba sp. nov., isolated from soil and emended description of the genera Paraconexibacter (Chun et al., 2020) and Baekduia (An et al., 2020).</title>
        <authorList>
            <person name="Vieira S."/>
            <person name="Huber K.J."/>
            <person name="Geppert A."/>
            <person name="Wolf J."/>
            <person name="Neumann-Schaal M."/>
            <person name="Muesken M."/>
            <person name="Overmann J."/>
        </authorList>
    </citation>
    <scope>NUCLEOTIDE SEQUENCE</scope>
    <source>
        <strain evidence="1">AEG42_29</strain>
    </source>
</reference>
<dbReference type="AlphaFoldDB" id="A0AAU7AQR5"/>
<accession>A0AAU7AQR5</accession>
<evidence type="ECO:0000313" key="1">
    <source>
        <dbReference type="EMBL" id="XAY03712.1"/>
    </source>
</evidence>
<evidence type="ECO:0008006" key="2">
    <source>
        <dbReference type="Google" id="ProtNLM"/>
    </source>
</evidence>
<gene>
    <name evidence="1" type="ORF">DSM112329_00532</name>
</gene>
<dbReference type="EMBL" id="CP114014">
    <property type="protein sequence ID" value="XAY03712.1"/>
    <property type="molecule type" value="Genomic_DNA"/>
</dbReference>
<dbReference type="Pfam" id="PF09957">
    <property type="entry name" value="VapB_antitoxin"/>
    <property type="match status" value="1"/>
</dbReference>
<name>A0AAU7AQR5_9ACTN</name>
<dbReference type="KEGG" id="parq:DSM112329_00532"/>
<sequence length="75" mass="8313">MYGQSVIKRTNINLDMDLVRQASEALGTERTTDTVHEALRDVVARGRRARLAGRDFADLTPEALEGMRRSRAGVA</sequence>